<dbReference type="Proteomes" id="UP000257136">
    <property type="component" value="Unassembled WGS sequence"/>
</dbReference>
<sequence>MHGLINSKENKMKKFKYTIIVLLIGIVFSSCQEETKDIEIYNLPVYKHLYLVGDATPAGWDINNPVPMIVNPDNEFEFTWEGALTPGQFKIPVSIGNWSADFFMPVADGEKDLSKTTCKLIKGGNPDQKWVITDDTKGNYKLTVNIENLESPTIKFELK</sequence>
<dbReference type="Gene3D" id="2.60.40.3620">
    <property type="match status" value="1"/>
</dbReference>
<evidence type="ECO:0000313" key="1">
    <source>
        <dbReference type="EMBL" id="REG94753.1"/>
    </source>
</evidence>
<comment type="caution">
    <text evidence="1">The sequence shown here is derived from an EMBL/GenBank/DDBJ whole genome shotgun (WGS) entry which is preliminary data.</text>
</comment>
<dbReference type="OrthoDB" id="975117at2"/>
<dbReference type="AlphaFoldDB" id="A0A3E0EAI0"/>
<keyword evidence="2" id="KW-1185">Reference proteome</keyword>
<organism evidence="1 2">
    <name type="scientific">Flavobacterium aquicola</name>
    <dbReference type="NCBI Taxonomy" id="1682742"/>
    <lineage>
        <taxon>Bacteria</taxon>
        <taxon>Pseudomonadati</taxon>
        <taxon>Bacteroidota</taxon>
        <taxon>Flavobacteriia</taxon>
        <taxon>Flavobacteriales</taxon>
        <taxon>Flavobacteriaceae</taxon>
        <taxon>Flavobacterium</taxon>
    </lineage>
</organism>
<accession>A0A3E0EAI0</accession>
<evidence type="ECO:0000313" key="2">
    <source>
        <dbReference type="Proteomes" id="UP000257136"/>
    </source>
</evidence>
<proteinExistence type="predicted"/>
<dbReference type="EMBL" id="QUNI01000012">
    <property type="protein sequence ID" value="REG94753.1"/>
    <property type="molecule type" value="Genomic_DNA"/>
</dbReference>
<dbReference type="GO" id="GO:2001070">
    <property type="term" value="F:starch binding"/>
    <property type="evidence" value="ECO:0007669"/>
    <property type="project" value="InterPro"/>
</dbReference>
<protein>
    <submittedName>
        <fullName evidence="1">Uncharacterized protein DUF5019</fullName>
    </submittedName>
</protein>
<reference evidence="1 2" key="1">
    <citation type="submission" date="2018-08" db="EMBL/GenBank/DDBJ databases">
        <title>Genomic Encyclopedia of Archaeal and Bacterial Type Strains, Phase II (KMG-II): from individual species to whole genera.</title>
        <authorList>
            <person name="Goeker M."/>
        </authorList>
    </citation>
    <scope>NUCLEOTIDE SEQUENCE [LARGE SCALE GENOMIC DNA]</scope>
    <source>
        <strain evidence="1 2">DSM 100880</strain>
    </source>
</reference>
<dbReference type="GO" id="GO:0019867">
    <property type="term" value="C:outer membrane"/>
    <property type="evidence" value="ECO:0007669"/>
    <property type="project" value="InterPro"/>
</dbReference>
<gene>
    <name evidence="1" type="ORF">C8P67_11244</name>
</gene>
<name>A0A3E0EAI0_9FLAO</name>